<gene>
    <name evidence="1" type="ORF">C2E20_7840</name>
</gene>
<evidence type="ECO:0000313" key="2">
    <source>
        <dbReference type="Proteomes" id="UP000239649"/>
    </source>
</evidence>
<dbReference type="GO" id="GO:0009523">
    <property type="term" value="C:photosystem II"/>
    <property type="evidence" value="ECO:0007669"/>
    <property type="project" value="InterPro"/>
</dbReference>
<comment type="caution">
    <text evidence="1">The sequence shown here is derived from an EMBL/GenBank/DDBJ whole genome shotgun (WGS) entry which is preliminary data.</text>
</comment>
<proteinExistence type="inferred from homology"/>
<dbReference type="Pfam" id="PF13326">
    <property type="entry name" value="PSII_Pbs27"/>
    <property type="match status" value="1"/>
</dbReference>
<dbReference type="OrthoDB" id="514330at2759"/>
<dbReference type="Proteomes" id="UP000239649">
    <property type="component" value="Unassembled WGS sequence"/>
</dbReference>
<dbReference type="InterPro" id="IPR038450">
    <property type="entry name" value="PSII_Psb27_sf"/>
</dbReference>
<organism evidence="1 2">
    <name type="scientific">Micractinium conductrix</name>
    <dbReference type="NCBI Taxonomy" id="554055"/>
    <lineage>
        <taxon>Eukaryota</taxon>
        <taxon>Viridiplantae</taxon>
        <taxon>Chlorophyta</taxon>
        <taxon>core chlorophytes</taxon>
        <taxon>Trebouxiophyceae</taxon>
        <taxon>Chlorellales</taxon>
        <taxon>Chlorellaceae</taxon>
        <taxon>Chlorella clade</taxon>
        <taxon>Micractinium</taxon>
    </lineage>
</organism>
<dbReference type="HAMAP" id="MF_01481">
    <property type="entry name" value="PSII_Psb27"/>
    <property type="match status" value="1"/>
</dbReference>
<dbReference type="GO" id="GO:0010206">
    <property type="term" value="P:photosystem II repair"/>
    <property type="evidence" value="ECO:0007669"/>
    <property type="project" value="InterPro"/>
</dbReference>
<protein>
    <submittedName>
        <fullName evidence="1">Photosystem II repair PSB27-chloroplastic</fullName>
    </submittedName>
</protein>
<dbReference type="Gene3D" id="1.20.58.810">
    <property type="entry name" value="Photosystem II Pbs27"/>
    <property type="match status" value="1"/>
</dbReference>
<name>A0A2P6V3I5_9CHLO</name>
<reference evidence="1 2" key="1">
    <citation type="journal article" date="2018" name="Plant J.">
        <title>Genome sequences of Chlorella sorokiniana UTEX 1602 and Micractinium conductrix SAG 241.80: implications to maltose excretion by a green alga.</title>
        <authorList>
            <person name="Arriola M.B."/>
            <person name="Velmurugan N."/>
            <person name="Zhang Y."/>
            <person name="Plunkett M.H."/>
            <person name="Hondzo H."/>
            <person name="Barney B.M."/>
        </authorList>
    </citation>
    <scope>NUCLEOTIDE SEQUENCE [LARGE SCALE GENOMIC DNA]</scope>
    <source>
        <strain evidence="1 2">SAG 241.80</strain>
    </source>
</reference>
<dbReference type="InterPro" id="IPR025585">
    <property type="entry name" value="PSII_Psb27"/>
</dbReference>
<sequence length="245" mass="25545">MVAASVAIQRPFVPASAKQGARSGRRAVVTAAVQPQAQEVPQLARRGLLASGIALLAAPTASQAAIPSKWDGESSAIGSCPLGTEGTECRQQILLNDRSKLASYDQSKDQAAGKVGKSASGTPVADLSTAYAQDTVALTDKLLAYAAFEDPVDPARFAVIKELKAEMPKWVSKYARGGNVRAVSARKVYTVVDAISAHFTSNGLAPLPAAKLRKLVVELNEARVSLGEGSPAIPFKPLAYHLSGP</sequence>
<accession>A0A2P6V3I5</accession>
<dbReference type="EMBL" id="LHPF02000035">
    <property type="protein sequence ID" value="PSC68646.1"/>
    <property type="molecule type" value="Genomic_DNA"/>
</dbReference>
<dbReference type="GO" id="GO:0010207">
    <property type="term" value="P:photosystem II assembly"/>
    <property type="evidence" value="ECO:0007669"/>
    <property type="project" value="InterPro"/>
</dbReference>
<keyword evidence="2" id="KW-1185">Reference proteome</keyword>
<dbReference type="AlphaFoldDB" id="A0A2P6V3I5"/>
<evidence type="ECO:0000313" key="1">
    <source>
        <dbReference type="EMBL" id="PSC68646.1"/>
    </source>
</evidence>